<evidence type="ECO:0000313" key="3">
    <source>
        <dbReference type="Proteomes" id="UP000612055"/>
    </source>
</evidence>
<reference evidence="2" key="1">
    <citation type="journal article" date="2020" name="bioRxiv">
        <title>Comparative genomics of Chlamydomonas.</title>
        <authorList>
            <person name="Craig R.J."/>
            <person name="Hasan A.R."/>
            <person name="Ness R.W."/>
            <person name="Keightley P.D."/>
        </authorList>
    </citation>
    <scope>NUCLEOTIDE SEQUENCE</scope>
    <source>
        <strain evidence="2">CCAP 11/70</strain>
    </source>
</reference>
<feature type="region of interest" description="Disordered" evidence="1">
    <location>
        <begin position="116"/>
        <end position="142"/>
    </location>
</feature>
<organism evidence="2 3">
    <name type="scientific">Edaphochlamys debaryana</name>
    <dbReference type="NCBI Taxonomy" id="47281"/>
    <lineage>
        <taxon>Eukaryota</taxon>
        <taxon>Viridiplantae</taxon>
        <taxon>Chlorophyta</taxon>
        <taxon>core chlorophytes</taxon>
        <taxon>Chlorophyceae</taxon>
        <taxon>CS clade</taxon>
        <taxon>Chlamydomonadales</taxon>
        <taxon>Chlamydomonadales incertae sedis</taxon>
        <taxon>Edaphochlamys</taxon>
    </lineage>
</organism>
<accession>A0A835XLU4</accession>
<protein>
    <submittedName>
        <fullName evidence="2">Uncharacterized protein</fullName>
    </submittedName>
</protein>
<dbReference type="OrthoDB" id="546213at2759"/>
<proteinExistence type="predicted"/>
<feature type="region of interest" description="Disordered" evidence="1">
    <location>
        <begin position="1"/>
        <end position="23"/>
    </location>
</feature>
<sequence>MATLRSRMSQGEDPEEVLNKKTHSKNRSMTYKTWVAKAFQSLPNSQGTVKEIGAILFADPNIAPMLDLRPTVWRKSVPRWSASITGTLKAKDGFYNTGLKRDGLVVYGYDPQAINTATKRKRTPKKGQAGLPYLGKRSKNAN</sequence>
<dbReference type="Proteomes" id="UP000612055">
    <property type="component" value="Unassembled WGS sequence"/>
</dbReference>
<dbReference type="AlphaFoldDB" id="A0A835XLU4"/>
<gene>
    <name evidence="2" type="ORF">HYH03_014885</name>
</gene>
<evidence type="ECO:0000256" key="1">
    <source>
        <dbReference type="SAM" id="MobiDB-lite"/>
    </source>
</evidence>
<evidence type="ECO:0000313" key="2">
    <source>
        <dbReference type="EMBL" id="KAG2486438.1"/>
    </source>
</evidence>
<comment type="caution">
    <text evidence="2">The sequence shown here is derived from an EMBL/GenBank/DDBJ whole genome shotgun (WGS) entry which is preliminary data.</text>
</comment>
<name>A0A835XLU4_9CHLO</name>
<dbReference type="EMBL" id="JAEHOE010000112">
    <property type="protein sequence ID" value="KAG2486438.1"/>
    <property type="molecule type" value="Genomic_DNA"/>
</dbReference>
<keyword evidence="3" id="KW-1185">Reference proteome</keyword>